<feature type="compositionally biased region" description="Low complexity" evidence="1">
    <location>
        <begin position="106"/>
        <end position="125"/>
    </location>
</feature>
<feature type="compositionally biased region" description="Basic and acidic residues" evidence="1">
    <location>
        <begin position="55"/>
        <end position="67"/>
    </location>
</feature>
<feature type="compositionally biased region" description="Basic and acidic residues" evidence="1">
    <location>
        <begin position="22"/>
        <end position="33"/>
    </location>
</feature>
<protein>
    <submittedName>
        <fullName evidence="2">Uncharacterized protein</fullName>
    </submittedName>
</protein>
<gene>
    <name evidence="2" type="ORF">GGI25_002556</name>
</gene>
<dbReference type="GO" id="GO:0005634">
    <property type="term" value="C:nucleus"/>
    <property type="evidence" value="ECO:0007669"/>
    <property type="project" value="TreeGrafter"/>
</dbReference>
<dbReference type="InterPro" id="IPR026680">
    <property type="entry name" value="CCDC137"/>
</dbReference>
<organism evidence="2 3">
    <name type="scientific">Coemansia spiralis</name>
    <dbReference type="NCBI Taxonomy" id="417178"/>
    <lineage>
        <taxon>Eukaryota</taxon>
        <taxon>Fungi</taxon>
        <taxon>Fungi incertae sedis</taxon>
        <taxon>Zoopagomycota</taxon>
        <taxon>Kickxellomycotina</taxon>
        <taxon>Kickxellomycetes</taxon>
        <taxon>Kickxellales</taxon>
        <taxon>Kickxellaceae</taxon>
        <taxon>Coemansia</taxon>
    </lineage>
</organism>
<sequence length="260" mass="29951">MGFKNPKKLKNLKSPLDDDTVERDLDPTHELSGGHKPPKRKATTDTPKSFQHVMRFMEMKQQRDAKKPKATAKETGNLNIMNGESMIEFNRRVKQKMHNDLKLVDSSKGPSKKPNSNSSNDSDVVVSKRTERKKRNDLIRKQRKLAKKHKDEVEQTVSGPRFGEQAEAPPVFRALPRETFKKMVPLPNSKEEAAATKQKEDLAVKKMIQRTARLSPLERMQAKRKARLEGDTAAEKRIMEAERDKAIRRYRMLKAVRESR</sequence>
<reference evidence="2" key="1">
    <citation type="submission" date="2022-07" db="EMBL/GenBank/DDBJ databases">
        <title>Phylogenomic reconstructions and comparative analyses of Kickxellomycotina fungi.</title>
        <authorList>
            <person name="Reynolds N.K."/>
            <person name="Stajich J.E."/>
            <person name="Barry K."/>
            <person name="Grigoriev I.V."/>
            <person name="Crous P."/>
            <person name="Smith M.E."/>
        </authorList>
    </citation>
    <scope>NUCLEOTIDE SEQUENCE</scope>
    <source>
        <strain evidence="2">NRRL 3115</strain>
    </source>
</reference>
<feature type="region of interest" description="Disordered" evidence="1">
    <location>
        <begin position="1"/>
        <end position="174"/>
    </location>
</feature>
<proteinExistence type="predicted"/>
<accession>A0A9W8G3K8</accession>
<dbReference type="OrthoDB" id="5876637at2759"/>
<feature type="compositionally biased region" description="Basic and acidic residues" evidence="1">
    <location>
        <begin position="126"/>
        <end position="140"/>
    </location>
</feature>
<dbReference type="PANTHER" id="PTHR21838">
    <property type="entry name" value="COILED-COIL DOMAIN-CONTAINING PROTEIN 137"/>
    <property type="match status" value="1"/>
</dbReference>
<comment type="caution">
    <text evidence="2">The sequence shown here is derived from an EMBL/GenBank/DDBJ whole genome shotgun (WGS) entry which is preliminary data.</text>
</comment>
<evidence type="ECO:0000313" key="3">
    <source>
        <dbReference type="Proteomes" id="UP001151518"/>
    </source>
</evidence>
<dbReference type="AlphaFoldDB" id="A0A9W8G3K8"/>
<dbReference type="EMBL" id="JANBTW010000023">
    <property type="protein sequence ID" value="KAJ2678205.1"/>
    <property type="molecule type" value="Genomic_DNA"/>
</dbReference>
<evidence type="ECO:0000313" key="2">
    <source>
        <dbReference type="EMBL" id="KAJ2678205.1"/>
    </source>
</evidence>
<feature type="compositionally biased region" description="Basic residues" evidence="1">
    <location>
        <begin position="1"/>
        <end position="11"/>
    </location>
</feature>
<evidence type="ECO:0000256" key="1">
    <source>
        <dbReference type="SAM" id="MobiDB-lite"/>
    </source>
</evidence>
<dbReference type="Proteomes" id="UP001151518">
    <property type="component" value="Unassembled WGS sequence"/>
</dbReference>
<name>A0A9W8G3K8_9FUNG</name>
<dbReference type="PANTHER" id="PTHR21838:SF2">
    <property type="entry name" value="COILED-COIL DOMAIN-CONTAINING PROTEIN 137"/>
    <property type="match status" value="1"/>
</dbReference>